<dbReference type="Proteomes" id="UP000656723">
    <property type="component" value="Unassembled WGS sequence"/>
</dbReference>
<gene>
    <name evidence="1" type="ORF">FOT72_27835</name>
</gene>
<evidence type="ECO:0000313" key="2">
    <source>
        <dbReference type="Proteomes" id="UP000656723"/>
    </source>
</evidence>
<evidence type="ECO:0000313" key="1">
    <source>
        <dbReference type="EMBL" id="MBE0131782.1"/>
    </source>
</evidence>
<dbReference type="AlphaFoldDB" id="A0A8I0MRT9"/>
<dbReference type="EMBL" id="VKME01000056">
    <property type="protein sequence ID" value="MBE0131782.1"/>
    <property type="molecule type" value="Genomic_DNA"/>
</dbReference>
<reference evidence="1" key="1">
    <citation type="submission" date="2019-07" db="EMBL/GenBank/DDBJ databases">
        <title>KPC-2 carbapenem resistent Enterobacterales isolates from Germany.</title>
        <authorList>
            <person name="Yao Y."/>
            <person name="Falgenhauer L."/>
            <person name="Imirzalioglu C."/>
            <person name="Chakraborty T."/>
        </authorList>
    </citation>
    <scope>NUCLEOTIDE SEQUENCE</scope>
    <source>
        <strain evidence="1">CA13304</strain>
    </source>
</reference>
<name>A0A8I0MRT9_CITAM</name>
<sequence>VEADSLKKVVKNKKVMTITATFEQAFAP</sequence>
<proteinExistence type="predicted"/>
<protein>
    <submittedName>
        <fullName evidence="1">Phage tail protein</fullName>
    </submittedName>
</protein>
<comment type="caution">
    <text evidence="1">The sequence shown here is derived from an EMBL/GenBank/DDBJ whole genome shotgun (WGS) entry which is preliminary data.</text>
</comment>
<feature type="non-terminal residue" evidence="1">
    <location>
        <position position="1"/>
    </location>
</feature>
<accession>A0A8I0MRT9</accession>
<organism evidence="1 2">
    <name type="scientific">Citrobacter amalonaticus</name>
    <dbReference type="NCBI Taxonomy" id="35703"/>
    <lineage>
        <taxon>Bacteria</taxon>
        <taxon>Pseudomonadati</taxon>
        <taxon>Pseudomonadota</taxon>
        <taxon>Gammaproteobacteria</taxon>
        <taxon>Enterobacterales</taxon>
        <taxon>Enterobacteriaceae</taxon>
        <taxon>Citrobacter</taxon>
    </lineage>
</organism>